<organism evidence="2 3">
    <name type="scientific">Gordonia spumicola</name>
    <dbReference type="NCBI Taxonomy" id="589161"/>
    <lineage>
        <taxon>Bacteria</taxon>
        <taxon>Bacillati</taxon>
        <taxon>Actinomycetota</taxon>
        <taxon>Actinomycetes</taxon>
        <taxon>Mycobacteriales</taxon>
        <taxon>Gordoniaceae</taxon>
        <taxon>Gordonia</taxon>
    </lineage>
</organism>
<dbReference type="InterPro" id="IPR038765">
    <property type="entry name" value="Papain-like_cys_pep_sf"/>
</dbReference>
<feature type="domain" description="Transglutaminase-like" evidence="1">
    <location>
        <begin position="170"/>
        <end position="237"/>
    </location>
</feature>
<dbReference type="SUPFAM" id="SSF54001">
    <property type="entry name" value="Cysteine proteinases"/>
    <property type="match status" value="1"/>
</dbReference>
<name>A0A7I9VB69_9ACTN</name>
<dbReference type="EMBL" id="BJOV01000005">
    <property type="protein sequence ID" value="GEE02514.1"/>
    <property type="molecule type" value="Genomic_DNA"/>
</dbReference>
<dbReference type="InterPro" id="IPR013589">
    <property type="entry name" value="Bac_transglu_N"/>
</dbReference>
<keyword evidence="3" id="KW-1185">Reference proteome</keyword>
<protein>
    <submittedName>
        <fullName evidence="2">Transglutaminase-like protein</fullName>
    </submittedName>
</protein>
<comment type="caution">
    <text evidence="2">The sequence shown here is derived from an EMBL/GenBank/DDBJ whole genome shotgun (WGS) entry which is preliminary data.</text>
</comment>
<dbReference type="Gene3D" id="3.10.620.30">
    <property type="match status" value="1"/>
</dbReference>
<dbReference type="PANTHER" id="PTHR33490">
    <property type="entry name" value="BLR5614 PROTEIN-RELATED"/>
    <property type="match status" value="1"/>
</dbReference>
<dbReference type="PANTHER" id="PTHR33490:SF6">
    <property type="entry name" value="SLL1049 PROTEIN"/>
    <property type="match status" value="1"/>
</dbReference>
<evidence type="ECO:0000259" key="1">
    <source>
        <dbReference type="SMART" id="SM00460"/>
    </source>
</evidence>
<sequence>MARRLRVVHTTGYTYAGPATSSFNEARLTPHSDARQNVVAEHVDVSPPARLFRYTDYWGTTVSAFDLHSPHDRLEVVSSAVVETDAENRSDEALSATWERLAGDDVLDEFDEMLTPTAYVPHRRSLAAFAADVAGDLRPADAVTAIASRVHREMTYEPGTTEVTTAAPDAWRRRSGVCQDFAHITLAMVRSLGIPARYVSGYLHPRPDAGIGDAVDGESHAWVDVWTGGWWGVDPTNDILITDRHISVGVGRDYADVPPFNGIYTGTAASDLDVSVRITWLA</sequence>
<dbReference type="AlphaFoldDB" id="A0A7I9VB69"/>
<dbReference type="Pfam" id="PF01841">
    <property type="entry name" value="Transglut_core"/>
    <property type="match status" value="1"/>
</dbReference>
<gene>
    <name evidence="2" type="ORF">nbrc107696_29600</name>
</gene>
<reference evidence="3" key="1">
    <citation type="submission" date="2019-06" db="EMBL/GenBank/DDBJ databases">
        <title>Gordonia isolated from sludge of a wastewater treatment plant.</title>
        <authorList>
            <person name="Tamura T."/>
            <person name="Aoyama K."/>
            <person name="Kang Y."/>
            <person name="Saito S."/>
            <person name="Akiyama N."/>
            <person name="Yazawa K."/>
            <person name="Gonoi T."/>
            <person name="Mikami Y."/>
        </authorList>
    </citation>
    <scope>NUCLEOTIDE SEQUENCE [LARGE SCALE GENOMIC DNA]</scope>
    <source>
        <strain evidence="3">NBRC 107696</strain>
    </source>
</reference>
<evidence type="ECO:0000313" key="3">
    <source>
        <dbReference type="Proteomes" id="UP000444960"/>
    </source>
</evidence>
<proteinExistence type="predicted"/>
<dbReference type="OrthoDB" id="9804023at2"/>
<dbReference type="SMART" id="SM00460">
    <property type="entry name" value="TGc"/>
    <property type="match status" value="1"/>
</dbReference>
<dbReference type="Proteomes" id="UP000444960">
    <property type="component" value="Unassembled WGS sequence"/>
</dbReference>
<dbReference type="Pfam" id="PF08379">
    <property type="entry name" value="Bact_transglu_N"/>
    <property type="match status" value="1"/>
</dbReference>
<dbReference type="RefSeq" id="WP_161896182.1">
    <property type="nucleotide sequence ID" value="NZ_BJOV01000005.1"/>
</dbReference>
<accession>A0A7I9VB69</accession>
<evidence type="ECO:0000313" key="2">
    <source>
        <dbReference type="EMBL" id="GEE02514.1"/>
    </source>
</evidence>
<dbReference type="InterPro" id="IPR002931">
    <property type="entry name" value="Transglutaminase-like"/>
</dbReference>